<feature type="domain" description="DNA2/NAM7 helicase-like C-terminal" evidence="8">
    <location>
        <begin position="574"/>
        <end position="735"/>
    </location>
</feature>
<dbReference type="Proteomes" id="UP000219058">
    <property type="component" value="Unassembled WGS sequence"/>
</dbReference>
<dbReference type="SUPFAM" id="SSF52540">
    <property type="entry name" value="P-loop containing nucleoside triphosphate hydrolases"/>
    <property type="match status" value="1"/>
</dbReference>
<dbReference type="CDD" id="cd18808">
    <property type="entry name" value="SF1_C_Upf1"/>
    <property type="match status" value="1"/>
</dbReference>
<evidence type="ECO:0000259" key="7">
    <source>
        <dbReference type="Pfam" id="PF13086"/>
    </source>
</evidence>
<comment type="caution">
    <text evidence="9">The sequence shown here is derived from an EMBL/GenBank/DDBJ whole genome shotgun (WGS) entry which is preliminary data.</text>
</comment>
<dbReference type="GO" id="GO:0043139">
    <property type="term" value="F:5'-3' DNA helicase activity"/>
    <property type="evidence" value="ECO:0007669"/>
    <property type="project" value="TreeGrafter"/>
</dbReference>
<comment type="similarity">
    <text evidence="1">Belongs to the DNA2/NAM7 helicase family.</text>
</comment>
<dbReference type="Pfam" id="PF13086">
    <property type="entry name" value="AAA_11"/>
    <property type="match status" value="1"/>
</dbReference>
<dbReference type="GO" id="GO:0016787">
    <property type="term" value="F:hydrolase activity"/>
    <property type="evidence" value="ECO:0007669"/>
    <property type="project" value="UniProtKB-KW"/>
</dbReference>
<dbReference type="InterPro" id="IPR027417">
    <property type="entry name" value="P-loop_NTPase"/>
</dbReference>
<evidence type="ECO:0000256" key="5">
    <source>
        <dbReference type="ARBA" id="ARBA00022840"/>
    </source>
</evidence>
<dbReference type="InterPro" id="IPR041679">
    <property type="entry name" value="DNA2/NAM7-like_C"/>
</dbReference>
<dbReference type="Pfam" id="PF13087">
    <property type="entry name" value="AAA_12"/>
    <property type="match status" value="1"/>
</dbReference>
<feature type="domain" description="DNA2/NAM7 helicase helicase" evidence="7">
    <location>
        <begin position="189"/>
        <end position="537"/>
    </location>
</feature>
<evidence type="ECO:0000256" key="1">
    <source>
        <dbReference type="ARBA" id="ARBA00007913"/>
    </source>
</evidence>
<dbReference type="EMBL" id="NSLY01000018">
    <property type="protein sequence ID" value="PDP60069.1"/>
    <property type="molecule type" value="Genomic_DNA"/>
</dbReference>
<dbReference type="InterPro" id="IPR047187">
    <property type="entry name" value="SF1_C_Upf1"/>
</dbReference>
<evidence type="ECO:0000259" key="6">
    <source>
        <dbReference type="Pfam" id="PF10881"/>
    </source>
</evidence>
<proteinExistence type="inferred from homology"/>
<evidence type="ECO:0000256" key="3">
    <source>
        <dbReference type="ARBA" id="ARBA00022801"/>
    </source>
</evidence>
<sequence length="924" mass="106272">MDGRKYMIVDLEDSDKKKFKTEQVKSIKKTTEGYWRVSFLSSPDSYFTYNPARLIFLTDPEMIELDGKGVYVKNKHITNLKELLRFSNGRYTFYRLIYTNGEICYSAEKNVYITRTPIDKIGGTTWEYLQKLVDETGLLNKDTGENILSKRYNLIDLNRDNVPLAQYLGDRTKLRTYRLPNYIYYPFGCNASQKAAVEAALTHQVSIIQGPPGTGKTQTILNIIANLLMSKKTVLVVSNNNSAVENIAEKLKCADLGFLVAKLGNSENKATFVKQKVKDYPNDMETWVIDKNMAMEQVEKSLVAVSMGFEGETKLAELKAEQDALMTEKQHIDMLKDTFSKDYEWLNSKPSTKLMTLLNLCQIMVEHEQEPNFWFRLRWSFILGLPLFSFLKGNLPQVIECLEYAYYHTRLSEIDQRMADINKNLEIIDIKQKIKKLTESSLQILKSEIAQRYSNETRPFFNVVSIKTQSENFLKEYPIVLSSTYSANNCIDKNMVFDYVIMDEASQVDIKTGVLSLSCAMNIVIVGDDKQLPNVVSEKDKKAFNAIQSLYNVDECYNGLTHNFLQSCTEIFKDAPTTLLREHYRCHPKIIEFCNQRFYDGELLAMTKDSGEDKVLKVVRTTKGNHARKEETKSNNGEPITIHFNQREIDVIKDLMTEYGNNDSVGIITPYVGQAKKINKTLNKDIASTVHKYQGRECDTIIISTVDDTPTSFSDDARLLNVAISRAKSHLYIVTTGNKIAEDTNLYQLIAYVQHNNCEVENSKLHSVFDLLYKQYTAERLAYQKEHLPVSDYLSENLVYDILIEALKELELNNLSVLCHYPLSKLISEWTLLNEQQRVFAESPLAHVDFLVYSSLTKRPLLVIEVDGWHFHKNNEVQAFRDNLKDEILDKYGLAPHRISTIDIVTMETMKEMLEYKLHIKKQG</sequence>
<dbReference type="Pfam" id="PF10881">
    <property type="entry name" value="DUF2726"/>
    <property type="match status" value="1"/>
</dbReference>
<evidence type="ECO:0000259" key="8">
    <source>
        <dbReference type="Pfam" id="PF13087"/>
    </source>
</evidence>
<dbReference type="Gene3D" id="3.40.960.10">
    <property type="entry name" value="VSR Endonuclease"/>
    <property type="match status" value="1"/>
</dbReference>
<dbReference type="PANTHER" id="PTHR43788">
    <property type="entry name" value="DNA2/NAM7 HELICASE FAMILY MEMBER"/>
    <property type="match status" value="1"/>
</dbReference>
<organism evidence="9 10">
    <name type="scientific">Prevotella intermedia</name>
    <dbReference type="NCBI Taxonomy" id="28131"/>
    <lineage>
        <taxon>Bacteria</taxon>
        <taxon>Pseudomonadati</taxon>
        <taxon>Bacteroidota</taxon>
        <taxon>Bacteroidia</taxon>
        <taxon>Bacteroidales</taxon>
        <taxon>Prevotellaceae</taxon>
        <taxon>Prevotella</taxon>
    </lineage>
</organism>
<keyword evidence="5" id="KW-0067">ATP-binding</keyword>
<keyword evidence="3" id="KW-0378">Hydrolase</keyword>
<dbReference type="AlphaFoldDB" id="A0A2A6EEP0"/>
<feature type="domain" description="DUF2726" evidence="6">
    <location>
        <begin position="795"/>
        <end position="914"/>
    </location>
</feature>
<name>A0A2A6EEP0_PREIN</name>
<dbReference type="InterPro" id="IPR050534">
    <property type="entry name" value="Coronavir_polyprotein_1ab"/>
</dbReference>
<dbReference type="Gene3D" id="3.40.50.300">
    <property type="entry name" value="P-loop containing nucleotide triphosphate hydrolases"/>
    <property type="match status" value="3"/>
</dbReference>
<dbReference type="RefSeq" id="WP_097550317.1">
    <property type="nucleotide sequence ID" value="NZ_NSLY01000018.1"/>
</dbReference>
<dbReference type="GO" id="GO:0005524">
    <property type="term" value="F:ATP binding"/>
    <property type="evidence" value="ECO:0007669"/>
    <property type="project" value="UniProtKB-KW"/>
</dbReference>
<evidence type="ECO:0000256" key="2">
    <source>
        <dbReference type="ARBA" id="ARBA00022741"/>
    </source>
</evidence>
<dbReference type="PANTHER" id="PTHR43788:SF8">
    <property type="entry name" value="DNA-BINDING PROTEIN SMUBP-2"/>
    <property type="match status" value="1"/>
</dbReference>
<evidence type="ECO:0000313" key="9">
    <source>
        <dbReference type="EMBL" id="PDP60069.1"/>
    </source>
</evidence>
<dbReference type="InterPro" id="IPR024402">
    <property type="entry name" value="DUF2726"/>
</dbReference>
<evidence type="ECO:0000256" key="4">
    <source>
        <dbReference type="ARBA" id="ARBA00022806"/>
    </source>
</evidence>
<keyword evidence="2" id="KW-0547">Nucleotide-binding</keyword>
<protein>
    <submittedName>
        <fullName evidence="9">ATP/GTP-binding protein</fullName>
    </submittedName>
</protein>
<evidence type="ECO:0000313" key="10">
    <source>
        <dbReference type="Proteomes" id="UP000219058"/>
    </source>
</evidence>
<reference evidence="9 10" key="1">
    <citation type="submission" date="2017-09" db="EMBL/GenBank/DDBJ databases">
        <title>Phase variable restriction modification systems are present in the genome sequences of periodontal pathogens Prevotella intermedia, Tannerella forsythia and Porphyromonas gingivalis.</title>
        <authorList>
            <person name="Haigh R.D."/>
            <person name="Crawford L."/>
            <person name="Ralph J."/>
            <person name="Wanford J."/>
            <person name="Vartoukian S.R."/>
            <person name="Hijazib K."/>
            <person name="Wade W."/>
            <person name="Oggioni M.R."/>
        </authorList>
    </citation>
    <scope>NUCLEOTIDE SEQUENCE [LARGE SCALE GENOMIC DNA]</scope>
    <source>
        <strain evidence="9 10">WW2834</strain>
    </source>
</reference>
<accession>A0A2A6EEP0</accession>
<gene>
    <name evidence="9" type="ORF">CLI71_07540</name>
</gene>
<keyword evidence="4" id="KW-0347">Helicase</keyword>
<dbReference type="InterPro" id="IPR041677">
    <property type="entry name" value="DNA2/NAM7_AAA_11"/>
</dbReference>